<accession>A0AC61PQS2</accession>
<organism evidence="1 2">
    <name type="scientific">Aristaeella lactis</name>
    <dbReference type="NCBI Taxonomy" id="3046383"/>
    <lineage>
        <taxon>Bacteria</taxon>
        <taxon>Bacillati</taxon>
        <taxon>Bacillota</taxon>
        <taxon>Clostridia</taxon>
        <taxon>Eubacteriales</taxon>
        <taxon>Aristaeellaceae</taxon>
        <taxon>Aristaeella</taxon>
    </lineage>
</organism>
<comment type="caution">
    <text evidence="1">The sequence shown here is derived from an EMBL/GenBank/DDBJ whole genome shotgun (WGS) entry which is preliminary data.</text>
</comment>
<evidence type="ECO:0000313" key="2">
    <source>
        <dbReference type="Proteomes" id="UP000192328"/>
    </source>
</evidence>
<reference evidence="1" key="1">
    <citation type="submission" date="2017-04" db="EMBL/GenBank/DDBJ databases">
        <authorList>
            <person name="Varghese N."/>
            <person name="Submissions S."/>
        </authorList>
    </citation>
    <scope>NUCLEOTIDE SEQUENCE</scope>
    <source>
        <strain evidence="1">WTE2008</strain>
    </source>
</reference>
<gene>
    <name evidence="1" type="ORF">SAMN06297397_0032</name>
</gene>
<evidence type="ECO:0000313" key="1">
    <source>
        <dbReference type="EMBL" id="SMC92661.1"/>
    </source>
</evidence>
<proteinExistence type="predicted"/>
<dbReference type="EMBL" id="FWXZ01000010">
    <property type="protein sequence ID" value="SMC92661.1"/>
    <property type="molecule type" value="Genomic_DNA"/>
</dbReference>
<sequence length="276" mass="31354">MRLGGTVCCNNPAEWEEKLVQSGFRAITAPFTCETPREEIQRLLRITEKHDVAIAEVGVWKNVFDPAEGRTNLEYAVRQLKLADELSIPCCVNIAGTESTAGWDAADRGNFTQAMYDRLVSSLREIIDRASPKKAFYCLEPMPWMLPDSPETCLQLMKDVDRKQFAVHMDFVNIINCPRRFLDAERFIEECFRLLGPYIKSTHLKDSRMDLMRLTTVLEECSPGEGSLDFVQILKAIDRYLPADAPVLLEHMTTFEEYRRAYDYVAGKAAEAGVGI</sequence>
<dbReference type="Proteomes" id="UP000192328">
    <property type="component" value="Unassembled WGS sequence"/>
</dbReference>
<keyword evidence="2" id="KW-1185">Reference proteome</keyword>
<name>A0AC61PQS2_9FIRM</name>
<keyword evidence="1" id="KW-0413">Isomerase</keyword>
<protein>
    <submittedName>
        <fullName evidence="1">Sugar phosphate isomerase/epimerase</fullName>
    </submittedName>
</protein>